<organism evidence="1 2">
    <name type="scientific">Gossypium laxum</name>
    <dbReference type="NCBI Taxonomy" id="34288"/>
    <lineage>
        <taxon>Eukaryota</taxon>
        <taxon>Viridiplantae</taxon>
        <taxon>Streptophyta</taxon>
        <taxon>Embryophyta</taxon>
        <taxon>Tracheophyta</taxon>
        <taxon>Spermatophyta</taxon>
        <taxon>Magnoliopsida</taxon>
        <taxon>eudicotyledons</taxon>
        <taxon>Gunneridae</taxon>
        <taxon>Pentapetalae</taxon>
        <taxon>rosids</taxon>
        <taxon>malvids</taxon>
        <taxon>Malvales</taxon>
        <taxon>Malvaceae</taxon>
        <taxon>Malvoideae</taxon>
        <taxon>Gossypium</taxon>
    </lineage>
</organism>
<gene>
    <name evidence="1" type="ORF">Golax_004754</name>
</gene>
<protein>
    <submittedName>
        <fullName evidence="1">Uncharacterized protein</fullName>
    </submittedName>
</protein>
<dbReference type="AlphaFoldDB" id="A0A7J8ZZ05"/>
<keyword evidence="2" id="KW-1185">Reference proteome</keyword>
<evidence type="ECO:0000313" key="2">
    <source>
        <dbReference type="Proteomes" id="UP000593574"/>
    </source>
</evidence>
<proteinExistence type="predicted"/>
<dbReference type="Proteomes" id="UP000593574">
    <property type="component" value="Unassembled WGS sequence"/>
</dbReference>
<reference evidence="1 2" key="1">
    <citation type="journal article" date="2019" name="Genome Biol. Evol.">
        <title>Insights into the evolution of the New World diploid cottons (Gossypium, subgenus Houzingenia) based on genome sequencing.</title>
        <authorList>
            <person name="Grover C.E."/>
            <person name="Arick M.A. 2nd"/>
            <person name="Thrash A."/>
            <person name="Conover J.L."/>
            <person name="Sanders W.S."/>
            <person name="Peterson D.G."/>
            <person name="Frelichowski J.E."/>
            <person name="Scheffler J.A."/>
            <person name="Scheffler B.E."/>
            <person name="Wendel J.F."/>
        </authorList>
    </citation>
    <scope>NUCLEOTIDE SEQUENCE [LARGE SCALE GENOMIC DNA]</scope>
    <source>
        <strain evidence="1">4</strain>
        <tissue evidence="1">Leaf</tissue>
    </source>
</reference>
<dbReference type="EMBL" id="JABEZV010000008">
    <property type="protein sequence ID" value="MBA0716900.1"/>
    <property type="molecule type" value="Genomic_DNA"/>
</dbReference>
<sequence>MLWTRIRILHFIMQLVMEGKTVWPFYWRTGLPSHSKTWMARSPLK</sequence>
<comment type="caution">
    <text evidence="1">The sequence shown here is derived from an EMBL/GenBank/DDBJ whole genome shotgun (WGS) entry which is preliminary data.</text>
</comment>
<evidence type="ECO:0000313" key="1">
    <source>
        <dbReference type="EMBL" id="MBA0716900.1"/>
    </source>
</evidence>
<accession>A0A7J8ZZ05</accession>
<name>A0A7J8ZZ05_9ROSI</name>